<dbReference type="SUPFAM" id="SSF142921">
    <property type="entry name" value="WGR domain-like"/>
    <property type="match status" value="1"/>
</dbReference>
<dbReference type="SUPFAM" id="SSF48452">
    <property type="entry name" value="TPR-like"/>
    <property type="match status" value="1"/>
</dbReference>
<organism evidence="3 4">
    <name type="scientific">Leptospira santarosai serovar Arenal str. MAVJ 401</name>
    <dbReference type="NCBI Taxonomy" id="1049976"/>
    <lineage>
        <taxon>Bacteria</taxon>
        <taxon>Pseudomonadati</taxon>
        <taxon>Spirochaetota</taxon>
        <taxon>Spirochaetia</taxon>
        <taxon>Leptospirales</taxon>
        <taxon>Leptospiraceae</taxon>
        <taxon>Leptospira</taxon>
    </lineage>
</organism>
<dbReference type="InterPro" id="IPR019734">
    <property type="entry name" value="TPR_rpt"/>
</dbReference>
<dbReference type="PANTHER" id="PTHR30634">
    <property type="entry name" value="OUTER MEMBRANE LOLAB LIPOPROTEIN INSERTION APPARATUS"/>
    <property type="match status" value="1"/>
</dbReference>
<dbReference type="SMART" id="SM00773">
    <property type="entry name" value="WGR"/>
    <property type="match status" value="1"/>
</dbReference>
<dbReference type="PROSITE" id="PS51977">
    <property type="entry name" value="WGR"/>
    <property type="match status" value="1"/>
</dbReference>
<evidence type="ECO:0000256" key="1">
    <source>
        <dbReference type="PROSITE-ProRule" id="PRU00339"/>
    </source>
</evidence>
<name>M6JEF2_9LEPT</name>
<dbReference type="InterPro" id="IPR008893">
    <property type="entry name" value="WGR_domain"/>
</dbReference>
<sequence>MKKHLTYQDEKSYKFWNIETSEKSFTVTYGKIGTAGISQLKAFDNEEKCLKEAEKRLNEKLKKGYKEDLKIYLGIIYRLLGSKNLVSAGKLCEQVKTLAQSSNQKAELGVLTGRYFYESGEFQKARKQYLMAIDTDPMNYKAYDHYVILLKHEENYAEAISIREKMITLFPEFKEHSVYGIASLYSKLNEQEKAVTFLNTALQIGYPFFNHDDFNDIKNSTVYKTFLKKYFFVVEDENYHPENTLESEMNYFVLERENNDSYPLLACDDDTYFLRIKDRSLIAASDVEMKLRIGAPVPKKYTLVDYHSLPAPVVSQRIKKAIDQLSVCNINFIPATIATPEETFSNYYVLHVAKIQCLDEKKSTLSIGSHGQIFEADTLVLDEAILKKIPFERRAIFMMHYGIDYYIIHEKIVSEILKINPKGAQFIPISEYTSNSCFLNT</sequence>
<dbReference type="PROSITE" id="PS50005">
    <property type="entry name" value="TPR"/>
    <property type="match status" value="1"/>
</dbReference>
<comment type="caution">
    <text evidence="3">The sequence shown here is derived from an EMBL/GenBank/DDBJ whole genome shotgun (WGS) entry which is preliminary data.</text>
</comment>
<evidence type="ECO:0000313" key="3">
    <source>
        <dbReference type="EMBL" id="EMN19981.1"/>
    </source>
</evidence>
<dbReference type="InterPro" id="IPR049809">
    <property type="entry name" value="YehF/YfeS-like_WGR"/>
</dbReference>
<proteinExistence type="predicted"/>
<dbReference type="Gene3D" id="1.25.40.10">
    <property type="entry name" value="Tetratricopeptide repeat domain"/>
    <property type="match status" value="1"/>
</dbReference>
<dbReference type="Gene3D" id="2.20.140.10">
    <property type="entry name" value="WGR domain"/>
    <property type="match status" value="1"/>
</dbReference>
<dbReference type="Pfam" id="PF05406">
    <property type="entry name" value="WGR"/>
    <property type="match status" value="1"/>
</dbReference>
<dbReference type="Proteomes" id="UP000012106">
    <property type="component" value="Unassembled WGS sequence"/>
</dbReference>
<feature type="domain" description="WGR" evidence="2">
    <location>
        <begin position="1"/>
        <end position="84"/>
    </location>
</feature>
<keyword evidence="1" id="KW-0802">TPR repeat</keyword>
<evidence type="ECO:0000259" key="2">
    <source>
        <dbReference type="PROSITE" id="PS51977"/>
    </source>
</evidence>
<accession>M6JEF2</accession>
<dbReference type="InterPro" id="IPR050458">
    <property type="entry name" value="LolB"/>
</dbReference>
<dbReference type="CDD" id="cd07996">
    <property type="entry name" value="WGR_MMR_like"/>
    <property type="match status" value="1"/>
</dbReference>
<dbReference type="InterPro" id="IPR036930">
    <property type="entry name" value="WGR_dom_sf"/>
</dbReference>
<feature type="repeat" description="TPR" evidence="1">
    <location>
        <begin position="106"/>
        <end position="139"/>
    </location>
</feature>
<evidence type="ECO:0000313" key="4">
    <source>
        <dbReference type="Proteomes" id="UP000012106"/>
    </source>
</evidence>
<dbReference type="EMBL" id="AHMU02000077">
    <property type="protein sequence ID" value="EMN19981.1"/>
    <property type="molecule type" value="Genomic_DNA"/>
</dbReference>
<reference evidence="3 4" key="1">
    <citation type="submission" date="2013-01" db="EMBL/GenBank/DDBJ databases">
        <authorList>
            <person name="Harkins D.M."/>
            <person name="Durkin A.S."/>
            <person name="Brinkac L.M."/>
            <person name="Haft D.H."/>
            <person name="Selengut J.D."/>
            <person name="Sanka R."/>
            <person name="DePew J."/>
            <person name="Purushe J."/>
            <person name="Hartskeerl R.A."/>
            <person name="Ahmed A."/>
            <person name="van der Linden H."/>
            <person name="Goris M.G.A."/>
            <person name="Vinetz J.M."/>
            <person name="Sutton G.G."/>
            <person name="Nierman W.C."/>
            <person name="Fouts D.E."/>
        </authorList>
    </citation>
    <scope>NUCLEOTIDE SEQUENCE [LARGE SCALE GENOMIC DNA]</scope>
    <source>
        <strain evidence="3 4">MAVJ 401</strain>
    </source>
</reference>
<protein>
    <submittedName>
        <fullName evidence="3">WGR domain protein</fullName>
    </submittedName>
</protein>
<dbReference type="AlphaFoldDB" id="M6JEF2"/>
<dbReference type="PANTHER" id="PTHR30634:SF13">
    <property type="entry name" value="PROTEIN YEHF"/>
    <property type="match status" value="1"/>
</dbReference>
<dbReference type="InterPro" id="IPR011990">
    <property type="entry name" value="TPR-like_helical_dom_sf"/>
</dbReference>
<dbReference type="RefSeq" id="WP_004472777.1">
    <property type="nucleotide sequence ID" value="NZ_AHMU02000077.1"/>
</dbReference>
<gene>
    <name evidence="3" type="ORF">LEP1GSC063_1952</name>
</gene>